<evidence type="ECO:0000313" key="3">
    <source>
        <dbReference type="Proteomes" id="UP000267342"/>
    </source>
</evidence>
<dbReference type="EMBL" id="AP018933">
    <property type="protein sequence ID" value="BBG31062.1"/>
    <property type="molecule type" value="Genomic_DNA"/>
</dbReference>
<reference evidence="2 3" key="1">
    <citation type="submission" date="2018-09" db="EMBL/GenBank/DDBJ databases">
        <title>Zymobacter palmae IAM14233 (=T109) whole genome analysis.</title>
        <authorList>
            <person name="Yanase H."/>
        </authorList>
    </citation>
    <scope>NUCLEOTIDE SEQUENCE [LARGE SCALE GENOMIC DNA]</scope>
    <source>
        <strain evidence="2 3">IAM14233</strain>
    </source>
</reference>
<keyword evidence="2" id="KW-0472">Membrane</keyword>
<protein>
    <submittedName>
        <fullName evidence="2">Putative transmembrane protein</fullName>
    </submittedName>
</protein>
<sequence>MARNDTIDQRYTATTGEIDQLDDEAAAEELLTGESSTVSAEDLPQEFDDLADAAEHGGQDRDDERLARKTHELEARDLTDVDEEGLEGHLKTLHFEEAEGEDGVNPQTTRPDAPHRKG</sequence>
<dbReference type="AlphaFoldDB" id="A0A348HHG0"/>
<feature type="compositionally biased region" description="Basic and acidic residues" evidence="1">
    <location>
        <begin position="86"/>
        <end position="97"/>
    </location>
</feature>
<accession>A0A348HHG0</accession>
<dbReference type="KEGG" id="zpl:ZBT109_2330"/>
<feature type="region of interest" description="Disordered" evidence="1">
    <location>
        <begin position="1"/>
        <end position="118"/>
    </location>
</feature>
<keyword evidence="3" id="KW-1185">Reference proteome</keyword>
<gene>
    <name evidence="2" type="ORF">ZBT109_2330</name>
</gene>
<evidence type="ECO:0000256" key="1">
    <source>
        <dbReference type="SAM" id="MobiDB-lite"/>
    </source>
</evidence>
<feature type="compositionally biased region" description="Acidic residues" evidence="1">
    <location>
        <begin position="43"/>
        <end position="52"/>
    </location>
</feature>
<feature type="compositionally biased region" description="Basic and acidic residues" evidence="1">
    <location>
        <begin position="53"/>
        <end position="79"/>
    </location>
</feature>
<dbReference type="RefSeq" id="WP_027706328.1">
    <property type="nucleotide sequence ID" value="NZ_AP018933.1"/>
</dbReference>
<organism evidence="2 3">
    <name type="scientific">Zymobacter palmae</name>
    <dbReference type="NCBI Taxonomy" id="33074"/>
    <lineage>
        <taxon>Bacteria</taxon>
        <taxon>Pseudomonadati</taxon>
        <taxon>Pseudomonadota</taxon>
        <taxon>Gammaproteobacteria</taxon>
        <taxon>Oceanospirillales</taxon>
        <taxon>Halomonadaceae</taxon>
        <taxon>Zymobacter group</taxon>
        <taxon>Zymobacter</taxon>
    </lineage>
</organism>
<dbReference type="Proteomes" id="UP000267342">
    <property type="component" value="Chromosome"/>
</dbReference>
<name>A0A348HHG0_9GAMM</name>
<evidence type="ECO:0000313" key="2">
    <source>
        <dbReference type="EMBL" id="BBG31062.1"/>
    </source>
</evidence>
<dbReference type="OrthoDB" id="6182854at2"/>
<keyword evidence="2" id="KW-0812">Transmembrane</keyword>
<proteinExistence type="predicted"/>